<dbReference type="RefSeq" id="WP_121875527.1">
    <property type="nucleotide sequence ID" value="NZ_REFJ01000001.1"/>
</dbReference>
<dbReference type="InterPro" id="IPR017937">
    <property type="entry name" value="Thioredoxin_CS"/>
</dbReference>
<dbReference type="InterPro" id="IPR023205">
    <property type="entry name" value="DsbA/DsbL"/>
</dbReference>
<feature type="disulfide bond" description="Redox-active" evidence="6">
    <location>
        <begin position="54"/>
        <end position="57"/>
    </location>
</feature>
<dbReference type="Proteomes" id="UP000267187">
    <property type="component" value="Unassembled WGS sequence"/>
</dbReference>
<evidence type="ECO:0000256" key="2">
    <source>
        <dbReference type="ARBA" id="ARBA00022729"/>
    </source>
</evidence>
<comment type="similarity">
    <text evidence="1">Belongs to the thioredoxin family. DsbA subfamily.</text>
</comment>
<proteinExistence type="inferred from homology"/>
<comment type="subcellular location">
    <subcellularLocation>
        <location evidence="5">Periplasm</location>
    </subcellularLocation>
</comment>
<gene>
    <name evidence="9" type="ORF">DFR27_0127</name>
</gene>
<dbReference type="PIRSF" id="PIRSF001488">
    <property type="entry name" value="Tdi_protein"/>
    <property type="match status" value="1"/>
</dbReference>
<dbReference type="GO" id="GO:0042597">
    <property type="term" value="C:periplasmic space"/>
    <property type="evidence" value="ECO:0007669"/>
    <property type="project" value="UniProtKB-SubCell"/>
</dbReference>
<dbReference type="EMBL" id="REFJ01000001">
    <property type="protein sequence ID" value="RMA82179.1"/>
    <property type="molecule type" value="Genomic_DNA"/>
</dbReference>
<evidence type="ECO:0000256" key="3">
    <source>
        <dbReference type="ARBA" id="ARBA00023157"/>
    </source>
</evidence>
<keyword evidence="3 5" id="KW-1015">Disulfide bond</keyword>
<dbReference type="Pfam" id="PF01323">
    <property type="entry name" value="DSBA"/>
    <property type="match status" value="1"/>
</dbReference>
<feature type="domain" description="DSBA-like thioredoxin" evidence="8">
    <location>
        <begin position="87"/>
        <end position="186"/>
    </location>
</feature>
<keyword evidence="2 7" id="KW-0732">Signal</keyword>
<evidence type="ECO:0000256" key="7">
    <source>
        <dbReference type="SAM" id="SignalP"/>
    </source>
</evidence>
<feature type="signal peptide" evidence="7">
    <location>
        <begin position="1"/>
        <end position="22"/>
    </location>
</feature>
<feature type="chain" id="PRO_5018300006" description="Thiol:disulfide interchange protein" evidence="7">
    <location>
        <begin position="23"/>
        <end position="211"/>
    </location>
</feature>
<accession>A0A3M0AER7</accession>
<evidence type="ECO:0000256" key="4">
    <source>
        <dbReference type="ARBA" id="ARBA00023284"/>
    </source>
</evidence>
<dbReference type="PANTHER" id="PTHR35891">
    <property type="entry name" value="THIOL:DISULFIDE INTERCHANGE PROTEIN DSBA"/>
    <property type="match status" value="1"/>
</dbReference>
<dbReference type="PANTHER" id="PTHR35891:SF3">
    <property type="entry name" value="THIOL:DISULFIDE INTERCHANGE PROTEIN DSBL"/>
    <property type="match status" value="1"/>
</dbReference>
<evidence type="ECO:0000256" key="6">
    <source>
        <dbReference type="PIRSR" id="PIRSR001488-1"/>
    </source>
</evidence>
<name>A0A3M0AER7_9GAMM</name>
<evidence type="ECO:0000259" key="8">
    <source>
        <dbReference type="Pfam" id="PF01323"/>
    </source>
</evidence>
<evidence type="ECO:0000256" key="5">
    <source>
        <dbReference type="PIRNR" id="PIRNR001488"/>
    </source>
</evidence>
<protein>
    <recommendedName>
        <fullName evidence="5">Thiol:disulfide interchange protein</fullName>
    </recommendedName>
</protein>
<dbReference type="CDD" id="cd03019">
    <property type="entry name" value="DsbA_DsbA"/>
    <property type="match status" value="1"/>
</dbReference>
<dbReference type="PROSITE" id="PS00194">
    <property type="entry name" value="THIOREDOXIN_1"/>
    <property type="match status" value="1"/>
</dbReference>
<evidence type="ECO:0000256" key="1">
    <source>
        <dbReference type="ARBA" id="ARBA00005791"/>
    </source>
</evidence>
<dbReference type="AlphaFoldDB" id="A0A3M0AER7"/>
<comment type="caution">
    <text evidence="9">The sequence shown here is derived from an EMBL/GenBank/DDBJ whole genome shotgun (WGS) entry which is preliminary data.</text>
</comment>
<dbReference type="InterPro" id="IPR001853">
    <property type="entry name" value="DSBA-like_thioredoxin_dom"/>
</dbReference>
<keyword evidence="10" id="KW-1185">Reference proteome</keyword>
<dbReference type="OrthoDB" id="9784896at2"/>
<dbReference type="InterPro" id="IPR036249">
    <property type="entry name" value="Thioredoxin-like_sf"/>
</dbReference>
<organism evidence="9 10">
    <name type="scientific">Umboniibacter marinipuniceus</name>
    <dbReference type="NCBI Taxonomy" id="569599"/>
    <lineage>
        <taxon>Bacteria</taxon>
        <taxon>Pseudomonadati</taxon>
        <taxon>Pseudomonadota</taxon>
        <taxon>Gammaproteobacteria</taxon>
        <taxon>Cellvibrionales</taxon>
        <taxon>Cellvibrionaceae</taxon>
        <taxon>Umboniibacter</taxon>
    </lineage>
</organism>
<sequence length="211" mass="24175">MKFLRLCAIAILALTTAQFSFAQYEAGKDYRVLETPLRTSSTSIEVTEFFWYGCGHCYNFEPYFQRFEATAPSDVRVTKSPAMWQGAMREHAKLYYALKAMQATNEQHMQVFTKILVERKRLTEVDEMADLVESMGLDANRFRSLITSFPVDSQVRMADSRQRNAGVTGTPQLMVAGKYVVGSTRENPLTFEQMLEVVSYLIDKERTERAN</sequence>
<dbReference type="SUPFAM" id="SSF52833">
    <property type="entry name" value="Thioredoxin-like"/>
    <property type="match status" value="1"/>
</dbReference>
<dbReference type="InterPro" id="IPR050824">
    <property type="entry name" value="Thiol_disulfide_DsbA"/>
</dbReference>
<reference evidence="9 10" key="1">
    <citation type="submission" date="2018-10" db="EMBL/GenBank/DDBJ databases">
        <title>Genomic Encyclopedia of Type Strains, Phase IV (KMG-IV): sequencing the most valuable type-strain genomes for metagenomic binning, comparative biology and taxonomic classification.</title>
        <authorList>
            <person name="Goeker M."/>
        </authorList>
    </citation>
    <scope>NUCLEOTIDE SEQUENCE [LARGE SCALE GENOMIC DNA]</scope>
    <source>
        <strain evidence="9 10">DSM 25080</strain>
    </source>
</reference>
<dbReference type="GO" id="GO:0016491">
    <property type="term" value="F:oxidoreductase activity"/>
    <property type="evidence" value="ECO:0007669"/>
    <property type="project" value="InterPro"/>
</dbReference>
<keyword evidence="5" id="KW-0574">Periplasm</keyword>
<dbReference type="Gene3D" id="3.40.30.10">
    <property type="entry name" value="Glutaredoxin"/>
    <property type="match status" value="1"/>
</dbReference>
<keyword evidence="4" id="KW-0676">Redox-active center</keyword>
<evidence type="ECO:0000313" key="10">
    <source>
        <dbReference type="Proteomes" id="UP000267187"/>
    </source>
</evidence>
<evidence type="ECO:0000313" key="9">
    <source>
        <dbReference type="EMBL" id="RMA82179.1"/>
    </source>
</evidence>